<sequence>MREPRGEISLGYSPPMDNVKKEMRILFHQVLEKVIK</sequence>
<evidence type="ECO:0000313" key="1">
    <source>
        <dbReference type="EMBL" id="XFO73715.1"/>
    </source>
</evidence>
<proteinExistence type="predicted"/>
<gene>
    <name evidence="1" type="ORF">SPACI_038220</name>
</gene>
<reference evidence="1" key="1">
    <citation type="submission" date="2024-05" db="EMBL/GenBank/DDBJ databases">
        <title>Isolation and characterization of Sporomusa carbonis sp. nov., a carboxydotrophic hydrogenogen in the genus of Sporomusa isolated from a charcoal burning pile.</title>
        <authorList>
            <person name="Boeer T."/>
            <person name="Rosenbaum F."/>
            <person name="Eysell L."/>
            <person name="Mueller V."/>
            <person name="Daniel R."/>
            <person name="Poehlein A."/>
        </authorList>
    </citation>
    <scope>NUCLEOTIDE SEQUENCE [LARGE SCALE GENOMIC DNA]</scope>
    <source>
        <strain evidence="1">DSM 3132</strain>
    </source>
</reference>
<dbReference type="EMBL" id="CP155571">
    <property type="protein sequence ID" value="XFO73715.1"/>
    <property type="molecule type" value="Genomic_DNA"/>
</dbReference>
<accession>A0ABZ3J612</accession>
<organism evidence="1 2">
    <name type="scientific">Sporomusa acidovorans (strain ATCC 49682 / DSM 3132 / Mol)</name>
    <dbReference type="NCBI Taxonomy" id="1123286"/>
    <lineage>
        <taxon>Bacteria</taxon>
        <taxon>Bacillati</taxon>
        <taxon>Bacillota</taxon>
        <taxon>Negativicutes</taxon>
        <taxon>Selenomonadales</taxon>
        <taxon>Sporomusaceae</taxon>
        <taxon>Sporomusa</taxon>
    </lineage>
</organism>
<name>A0ABZ3J612_SPOA4</name>
<dbReference type="Proteomes" id="UP000216052">
    <property type="component" value="Chromosome"/>
</dbReference>
<protein>
    <submittedName>
        <fullName evidence="1">Uncharacterized protein</fullName>
    </submittedName>
</protein>
<keyword evidence="2" id="KW-1185">Reference proteome</keyword>
<evidence type="ECO:0000313" key="2">
    <source>
        <dbReference type="Proteomes" id="UP000216052"/>
    </source>
</evidence>